<accession>A0AAW2QGQ8</accession>
<sequence length="126" mass="14366">MTLFQTSNPSDEAMDEVLRALPTRVSEDMNEALIQPFTSEEVTLAISQMHPYKSLSLDGMSLVFYQKYWHIVGPEVIAYVLDFLNHGQLDTNINYTFIVIVPKCESPKSMSHLRPISLCHITYKIA</sequence>
<proteinExistence type="predicted"/>
<dbReference type="AlphaFoldDB" id="A0AAW2QGQ8"/>
<dbReference type="InterPro" id="IPR052343">
    <property type="entry name" value="Retrotransposon-Effector_Assoc"/>
</dbReference>
<reference evidence="1" key="1">
    <citation type="submission" date="2020-06" db="EMBL/GenBank/DDBJ databases">
        <authorList>
            <person name="Li T."/>
            <person name="Hu X."/>
            <person name="Zhang T."/>
            <person name="Song X."/>
            <person name="Zhang H."/>
            <person name="Dai N."/>
            <person name="Sheng W."/>
            <person name="Hou X."/>
            <person name="Wei L."/>
        </authorList>
    </citation>
    <scope>NUCLEOTIDE SEQUENCE</scope>
    <source>
        <strain evidence="1">G02</strain>
        <tissue evidence="1">Leaf</tissue>
    </source>
</reference>
<comment type="caution">
    <text evidence="1">The sequence shown here is derived from an EMBL/GenBank/DDBJ whole genome shotgun (WGS) entry which is preliminary data.</text>
</comment>
<organism evidence="1">
    <name type="scientific">Sesamum radiatum</name>
    <name type="common">Black benniseed</name>
    <dbReference type="NCBI Taxonomy" id="300843"/>
    <lineage>
        <taxon>Eukaryota</taxon>
        <taxon>Viridiplantae</taxon>
        <taxon>Streptophyta</taxon>
        <taxon>Embryophyta</taxon>
        <taxon>Tracheophyta</taxon>
        <taxon>Spermatophyta</taxon>
        <taxon>Magnoliopsida</taxon>
        <taxon>eudicotyledons</taxon>
        <taxon>Gunneridae</taxon>
        <taxon>Pentapetalae</taxon>
        <taxon>asterids</taxon>
        <taxon>lamiids</taxon>
        <taxon>Lamiales</taxon>
        <taxon>Pedaliaceae</taxon>
        <taxon>Sesamum</taxon>
    </lineage>
</organism>
<dbReference type="PANTHER" id="PTHR46890">
    <property type="entry name" value="NON-LTR RETROLELEMENT REVERSE TRANSCRIPTASE-LIKE PROTEIN-RELATED"/>
    <property type="match status" value="1"/>
</dbReference>
<reference evidence="1" key="2">
    <citation type="journal article" date="2024" name="Plant">
        <title>Genomic evolution and insights into agronomic trait innovations of Sesamum species.</title>
        <authorList>
            <person name="Miao H."/>
            <person name="Wang L."/>
            <person name="Qu L."/>
            <person name="Liu H."/>
            <person name="Sun Y."/>
            <person name="Le M."/>
            <person name="Wang Q."/>
            <person name="Wei S."/>
            <person name="Zheng Y."/>
            <person name="Lin W."/>
            <person name="Duan Y."/>
            <person name="Cao H."/>
            <person name="Xiong S."/>
            <person name="Wang X."/>
            <person name="Wei L."/>
            <person name="Li C."/>
            <person name="Ma Q."/>
            <person name="Ju M."/>
            <person name="Zhao R."/>
            <person name="Li G."/>
            <person name="Mu C."/>
            <person name="Tian Q."/>
            <person name="Mei H."/>
            <person name="Zhang T."/>
            <person name="Gao T."/>
            <person name="Zhang H."/>
        </authorList>
    </citation>
    <scope>NUCLEOTIDE SEQUENCE</scope>
    <source>
        <strain evidence="1">G02</strain>
    </source>
</reference>
<evidence type="ECO:0008006" key="2">
    <source>
        <dbReference type="Google" id="ProtNLM"/>
    </source>
</evidence>
<dbReference type="PANTHER" id="PTHR46890:SF48">
    <property type="entry name" value="RNA-DIRECTED DNA POLYMERASE"/>
    <property type="match status" value="1"/>
</dbReference>
<dbReference type="EMBL" id="JACGWJ010000015">
    <property type="protein sequence ID" value="KAL0366994.1"/>
    <property type="molecule type" value="Genomic_DNA"/>
</dbReference>
<name>A0AAW2QGQ8_SESRA</name>
<evidence type="ECO:0000313" key="1">
    <source>
        <dbReference type="EMBL" id="KAL0366994.1"/>
    </source>
</evidence>
<protein>
    <recommendedName>
        <fullName evidence="2">Reverse transcriptase</fullName>
    </recommendedName>
</protein>
<gene>
    <name evidence="1" type="ORF">Sradi_3589500</name>
</gene>